<dbReference type="InterPro" id="IPR029044">
    <property type="entry name" value="Nucleotide-diphossugar_trans"/>
</dbReference>
<dbReference type="GO" id="GO:0008690">
    <property type="term" value="F:3-deoxy-manno-octulosonate cytidylyltransferase activity"/>
    <property type="evidence" value="ECO:0007669"/>
    <property type="project" value="UniProtKB-EC"/>
</dbReference>
<reference evidence="3" key="2">
    <citation type="journal article" date="2014" name="ISME J.">
        <title>Microbial stratification in low pH oxic and suboxic macroscopic growths along an acid mine drainage.</title>
        <authorList>
            <person name="Mendez-Garcia C."/>
            <person name="Mesa V."/>
            <person name="Sprenger R.R."/>
            <person name="Richter M."/>
            <person name="Diez M.S."/>
            <person name="Solano J."/>
            <person name="Bargiela R."/>
            <person name="Golyshina O.V."/>
            <person name="Manteca A."/>
            <person name="Ramos J.L."/>
            <person name="Gallego J.R."/>
            <person name="Llorente I."/>
            <person name="Martins Dos Santos V.A."/>
            <person name="Jensen O.N."/>
            <person name="Pelaez A.I."/>
            <person name="Sanchez J."/>
            <person name="Ferrer M."/>
        </authorList>
    </citation>
    <scope>NUCLEOTIDE SEQUENCE</scope>
</reference>
<proteinExistence type="predicted"/>
<gene>
    <name evidence="3" type="ORF">B2A_08575</name>
</gene>
<dbReference type="PANTHER" id="PTHR42866">
    <property type="entry name" value="3-DEOXY-MANNO-OCTULOSONATE CYTIDYLYLTRANSFERASE"/>
    <property type="match status" value="1"/>
</dbReference>
<protein>
    <submittedName>
        <fullName evidence="3">3-deoxy-D-manno-octulosonate cytidylyltransferase</fullName>
        <ecNumber evidence="3">2.7.7.38</ecNumber>
    </submittedName>
</protein>
<dbReference type="SUPFAM" id="SSF53448">
    <property type="entry name" value="Nucleotide-diphospho-sugar transferases"/>
    <property type="match status" value="1"/>
</dbReference>
<evidence type="ECO:0000313" key="3">
    <source>
        <dbReference type="EMBL" id="EQD47107.1"/>
    </source>
</evidence>
<comment type="caution">
    <text evidence="3">The sequence shown here is derived from an EMBL/GenBank/DDBJ whole genome shotgun (WGS) entry which is preliminary data.</text>
</comment>
<dbReference type="AlphaFoldDB" id="T0ZRL3"/>
<accession>T0ZRL3</accession>
<dbReference type="EC" id="2.7.7.38" evidence="3"/>
<organism evidence="3">
    <name type="scientific">mine drainage metagenome</name>
    <dbReference type="NCBI Taxonomy" id="410659"/>
    <lineage>
        <taxon>unclassified sequences</taxon>
        <taxon>metagenomes</taxon>
        <taxon>ecological metagenomes</taxon>
    </lineage>
</organism>
<dbReference type="EMBL" id="AUZZ01006180">
    <property type="protein sequence ID" value="EQD47107.1"/>
    <property type="molecule type" value="Genomic_DNA"/>
</dbReference>
<dbReference type="Gene3D" id="3.90.550.10">
    <property type="entry name" value="Spore Coat Polysaccharide Biosynthesis Protein SpsA, Chain A"/>
    <property type="match status" value="1"/>
</dbReference>
<keyword evidence="2 3" id="KW-0548">Nucleotidyltransferase</keyword>
<evidence type="ECO:0000256" key="1">
    <source>
        <dbReference type="ARBA" id="ARBA00022679"/>
    </source>
</evidence>
<name>T0ZRL3_9ZZZZ</name>
<dbReference type="InterPro" id="IPR004528">
    <property type="entry name" value="KdsB"/>
</dbReference>
<keyword evidence="1 3" id="KW-0808">Transferase</keyword>
<dbReference type="PANTHER" id="PTHR42866:SF2">
    <property type="entry name" value="3-DEOXY-MANNO-OCTULOSONATE CYTIDYLYLTRANSFERASE, MITOCHONDRIAL"/>
    <property type="match status" value="1"/>
</dbReference>
<dbReference type="Pfam" id="PF02348">
    <property type="entry name" value="CTP_transf_3"/>
    <property type="match status" value="1"/>
</dbReference>
<dbReference type="GO" id="GO:0005829">
    <property type="term" value="C:cytosol"/>
    <property type="evidence" value="ECO:0007669"/>
    <property type="project" value="TreeGrafter"/>
</dbReference>
<sequence length="232" mass="24507">MSGEQLPGFSVVIPARFTSTRLPGKPLRLLAGTPLIEHVARRALTMGATQVVLATDDTRIAAAVAGLDVRVVMTRADHASGSDRLAECAAACAWPEDHIVVNLQGDEPFVPAAGVHAVVAALAAGDAAMATLATPINEIAALLDPNVVKLVCDRSGHALYFSRAPVPWARDALAHDRAACRKTCRCCAISACTLIAPVSCAVSRSLSQPRWNAPRRWSNCARWSTAIASAWR</sequence>
<dbReference type="InterPro" id="IPR003329">
    <property type="entry name" value="Cytidylyl_trans"/>
</dbReference>
<dbReference type="NCBIfam" id="TIGR00466">
    <property type="entry name" value="kdsB"/>
    <property type="match status" value="1"/>
</dbReference>
<evidence type="ECO:0000256" key="2">
    <source>
        <dbReference type="ARBA" id="ARBA00022695"/>
    </source>
</evidence>
<reference evidence="3" key="1">
    <citation type="submission" date="2013-08" db="EMBL/GenBank/DDBJ databases">
        <authorList>
            <person name="Mendez C."/>
            <person name="Richter M."/>
            <person name="Ferrer M."/>
            <person name="Sanchez J."/>
        </authorList>
    </citation>
    <scope>NUCLEOTIDE SEQUENCE</scope>
</reference>